<evidence type="ECO:0000256" key="2">
    <source>
        <dbReference type="ARBA" id="ARBA00006375"/>
    </source>
</evidence>
<evidence type="ECO:0000256" key="4">
    <source>
        <dbReference type="ARBA" id="ARBA00022692"/>
    </source>
</evidence>
<evidence type="ECO:0000256" key="7">
    <source>
        <dbReference type="ARBA" id="ARBA00023128"/>
    </source>
</evidence>
<comment type="subcellular location">
    <subcellularLocation>
        <location evidence="1">Mitochondrion membrane</location>
        <topology evidence="1">Multi-pass membrane protein</topology>
    </subcellularLocation>
</comment>
<evidence type="ECO:0000256" key="8">
    <source>
        <dbReference type="ARBA" id="ARBA00023136"/>
    </source>
</evidence>
<feature type="repeat" description="Solcar" evidence="9">
    <location>
        <begin position="20"/>
        <end position="102"/>
    </location>
</feature>
<evidence type="ECO:0000256" key="1">
    <source>
        <dbReference type="ARBA" id="ARBA00004225"/>
    </source>
</evidence>
<evidence type="ECO:0000313" key="13">
    <source>
        <dbReference type="Proteomes" id="UP000243876"/>
    </source>
</evidence>
<dbReference type="InterPro" id="IPR023395">
    <property type="entry name" value="MCP_dom_sf"/>
</dbReference>
<comment type="similarity">
    <text evidence="2 10">Belongs to the mitochondrial carrier (TC 2.A.29) family.</text>
</comment>
<dbReference type="Proteomes" id="UP000243876">
    <property type="component" value="Unassembled WGS sequence"/>
</dbReference>
<evidence type="ECO:0000256" key="6">
    <source>
        <dbReference type="ARBA" id="ARBA00022989"/>
    </source>
</evidence>
<dbReference type="AlphaFoldDB" id="A0A0D6EIA7"/>
<keyword evidence="13" id="KW-1185">Reference proteome</keyword>
<keyword evidence="3 10" id="KW-0813">Transport</keyword>
<gene>
    <name evidence="12" type="primary">SPOSA6832_01303</name>
</gene>
<dbReference type="EMBL" id="CENE01000004">
    <property type="protein sequence ID" value="CEQ39752.1"/>
    <property type="molecule type" value="Genomic_DNA"/>
</dbReference>
<dbReference type="OrthoDB" id="2382881at2759"/>
<proteinExistence type="inferred from homology"/>
<evidence type="ECO:0000256" key="9">
    <source>
        <dbReference type="PROSITE-ProRule" id="PRU00282"/>
    </source>
</evidence>
<evidence type="ECO:0000256" key="3">
    <source>
        <dbReference type="ARBA" id="ARBA00022448"/>
    </source>
</evidence>
<feature type="region of interest" description="Disordered" evidence="11">
    <location>
        <begin position="1"/>
        <end position="22"/>
    </location>
</feature>
<dbReference type="GO" id="GO:0022857">
    <property type="term" value="F:transmembrane transporter activity"/>
    <property type="evidence" value="ECO:0007669"/>
    <property type="project" value="TreeGrafter"/>
</dbReference>
<organism evidence="12 13">
    <name type="scientific">Sporidiobolus salmonicolor</name>
    <name type="common">Yeast-like fungus</name>
    <name type="synonym">Sporobolomyces salmonicolor</name>
    <dbReference type="NCBI Taxonomy" id="5005"/>
    <lineage>
        <taxon>Eukaryota</taxon>
        <taxon>Fungi</taxon>
        <taxon>Dikarya</taxon>
        <taxon>Basidiomycota</taxon>
        <taxon>Pucciniomycotina</taxon>
        <taxon>Microbotryomycetes</taxon>
        <taxon>Sporidiobolales</taxon>
        <taxon>Sporidiobolaceae</taxon>
        <taxon>Sporobolomyces</taxon>
    </lineage>
</organism>
<reference evidence="13" key="1">
    <citation type="submission" date="2015-02" db="EMBL/GenBank/DDBJ databases">
        <authorList>
            <person name="Gon?alves P."/>
        </authorList>
    </citation>
    <scope>NUCLEOTIDE SEQUENCE [LARGE SCALE GENOMIC DNA]</scope>
</reference>
<name>A0A0D6EIA7_SPOSA</name>
<protein>
    <submittedName>
        <fullName evidence="12">SPOSA6832_01303-mRNA-1:cds</fullName>
    </submittedName>
</protein>
<keyword evidence="5" id="KW-0677">Repeat</keyword>
<dbReference type="SUPFAM" id="SSF103506">
    <property type="entry name" value="Mitochondrial carrier"/>
    <property type="match status" value="1"/>
</dbReference>
<keyword evidence="6" id="KW-1133">Transmembrane helix</keyword>
<dbReference type="InterPro" id="IPR018108">
    <property type="entry name" value="MCP_transmembrane"/>
</dbReference>
<evidence type="ECO:0000313" key="12">
    <source>
        <dbReference type="EMBL" id="CEQ39752.1"/>
    </source>
</evidence>
<dbReference type="InterPro" id="IPR050567">
    <property type="entry name" value="Mitochondrial_Carrier"/>
</dbReference>
<keyword evidence="4 9" id="KW-0812">Transmembrane</keyword>
<dbReference type="PANTHER" id="PTHR45624">
    <property type="entry name" value="MITOCHONDRIAL BASIC AMINO ACIDS TRANSPORTER-RELATED"/>
    <property type="match status" value="1"/>
</dbReference>
<dbReference type="Pfam" id="PF00153">
    <property type="entry name" value="Mito_carr"/>
    <property type="match status" value="3"/>
</dbReference>
<feature type="compositionally biased region" description="Basic and acidic residues" evidence="11">
    <location>
        <begin position="1"/>
        <end position="11"/>
    </location>
</feature>
<dbReference type="PROSITE" id="PS50920">
    <property type="entry name" value="SOLCAR"/>
    <property type="match status" value="2"/>
</dbReference>
<evidence type="ECO:0000256" key="11">
    <source>
        <dbReference type="SAM" id="MobiDB-lite"/>
    </source>
</evidence>
<sequence length="294" mass="32164">MQPETARDPAESARPNSPPPSELSEWIYANRNTIAALNASFCSTIAGSRLQVKRYSSVLDCARRTYAEEGIRGFFRGVTIPLVTITLVRTASFSIYTYTKEQLARRDLLRGDSIASTAGAGVLGGAASGLLLSIGTTAFEYTKKGVPYEPRGTIQGFLDLYRAGGFRGLYTGFRLHAMRDTLGTGFYFGFYDCAQYTIANNPEVFERVPNFVSTFACGSAAGLASWGLIYPLDLVKAKVQRNALADAPYEKPLHIFKRLSAGGIPKLYRGLGRMHTRNYVASIQLVSKIIRPPS</sequence>
<dbReference type="GO" id="GO:0031966">
    <property type="term" value="C:mitochondrial membrane"/>
    <property type="evidence" value="ECO:0007669"/>
    <property type="project" value="UniProtKB-SubCell"/>
</dbReference>
<feature type="repeat" description="Solcar" evidence="9">
    <location>
        <begin position="116"/>
        <end position="197"/>
    </location>
</feature>
<accession>A0A0D6EIA7</accession>
<keyword evidence="8 9" id="KW-0472">Membrane</keyword>
<keyword evidence="7" id="KW-0496">Mitochondrion</keyword>
<dbReference type="Gene3D" id="1.50.40.10">
    <property type="entry name" value="Mitochondrial carrier domain"/>
    <property type="match status" value="2"/>
</dbReference>
<evidence type="ECO:0000256" key="10">
    <source>
        <dbReference type="RuleBase" id="RU000488"/>
    </source>
</evidence>
<dbReference type="PANTHER" id="PTHR45624:SF9">
    <property type="entry name" value="CARRIER PROTEIN, PUTATIVE (AFU_ORTHOLOGUE AFUA_4G06390)-RELATED"/>
    <property type="match status" value="1"/>
</dbReference>
<evidence type="ECO:0000256" key="5">
    <source>
        <dbReference type="ARBA" id="ARBA00022737"/>
    </source>
</evidence>